<feature type="region of interest" description="Disordered" evidence="1">
    <location>
        <begin position="1"/>
        <end position="23"/>
    </location>
</feature>
<keyword evidence="4" id="KW-1185">Reference proteome</keyword>
<name>A0A7I8K556_SPIIN</name>
<proteinExistence type="predicted"/>
<dbReference type="EMBL" id="LR743589">
    <property type="protein sequence ID" value="CAA2616897.1"/>
    <property type="molecule type" value="Genomic_DNA"/>
</dbReference>
<reference evidence="3" key="1">
    <citation type="submission" date="2020-02" db="EMBL/GenBank/DDBJ databases">
        <authorList>
            <person name="Scholz U."/>
            <person name="Mascher M."/>
            <person name="Fiebig A."/>
        </authorList>
    </citation>
    <scope>NUCLEOTIDE SEQUENCE</scope>
</reference>
<gene>
    <name evidence="2" type="ORF">SI7747_02003110</name>
    <name evidence="3" type="ORF">SI8410_02003332</name>
</gene>
<evidence type="ECO:0000313" key="3">
    <source>
        <dbReference type="EMBL" id="CAA7392165.1"/>
    </source>
</evidence>
<dbReference type="EMBL" id="LR746265">
    <property type="protein sequence ID" value="CAA7392165.1"/>
    <property type="molecule type" value="Genomic_DNA"/>
</dbReference>
<evidence type="ECO:0000313" key="2">
    <source>
        <dbReference type="EMBL" id="CAA2616897.1"/>
    </source>
</evidence>
<evidence type="ECO:0000313" key="4">
    <source>
        <dbReference type="Proteomes" id="UP000663760"/>
    </source>
</evidence>
<organism evidence="3 4">
    <name type="scientific">Spirodela intermedia</name>
    <name type="common">Intermediate duckweed</name>
    <dbReference type="NCBI Taxonomy" id="51605"/>
    <lineage>
        <taxon>Eukaryota</taxon>
        <taxon>Viridiplantae</taxon>
        <taxon>Streptophyta</taxon>
        <taxon>Embryophyta</taxon>
        <taxon>Tracheophyta</taxon>
        <taxon>Spermatophyta</taxon>
        <taxon>Magnoliopsida</taxon>
        <taxon>Liliopsida</taxon>
        <taxon>Araceae</taxon>
        <taxon>Lemnoideae</taxon>
        <taxon>Spirodela</taxon>
    </lineage>
</organism>
<accession>A0A7I8K556</accession>
<protein>
    <submittedName>
        <fullName evidence="3">Uncharacterized protein</fullName>
    </submittedName>
</protein>
<dbReference type="AlphaFoldDB" id="A0A7I8K556"/>
<sequence>MMRIRSLVLSSNPSASHSSTADCSSRALITHIIGRPEASSPSPSSTS</sequence>
<evidence type="ECO:0000256" key="1">
    <source>
        <dbReference type="SAM" id="MobiDB-lite"/>
    </source>
</evidence>
<dbReference type="Proteomes" id="UP000663760">
    <property type="component" value="Chromosome 2"/>
</dbReference>